<dbReference type="EMBL" id="CM001441">
    <property type="protein sequence ID" value="EHQ89001.1"/>
    <property type="molecule type" value="Genomic_DNA"/>
</dbReference>
<dbReference type="HOGENOM" id="CLU_154570_4_1_9"/>
<proteinExistence type="predicted"/>
<dbReference type="eggNOG" id="COG2886">
    <property type="taxonomic scope" value="Bacteria"/>
</dbReference>
<gene>
    <name evidence="1" type="ORF">DesyoDRAFT_1885</name>
</gene>
<dbReference type="RefSeq" id="WP_007782144.1">
    <property type="nucleotide sequence ID" value="NZ_CM001441.1"/>
</dbReference>
<evidence type="ECO:0000313" key="2">
    <source>
        <dbReference type="Proteomes" id="UP000005104"/>
    </source>
</evidence>
<dbReference type="InterPro" id="IPR005368">
    <property type="entry name" value="UPF0175"/>
</dbReference>
<name>H5XUI3_9FIRM</name>
<accession>H5XUI3</accession>
<organism evidence="1 2">
    <name type="scientific">Desulfosporosinus youngiae DSM 17734</name>
    <dbReference type="NCBI Taxonomy" id="768710"/>
    <lineage>
        <taxon>Bacteria</taxon>
        <taxon>Bacillati</taxon>
        <taxon>Bacillota</taxon>
        <taxon>Clostridia</taxon>
        <taxon>Eubacteriales</taxon>
        <taxon>Desulfitobacteriaceae</taxon>
        <taxon>Desulfosporosinus</taxon>
    </lineage>
</organism>
<evidence type="ECO:0000313" key="1">
    <source>
        <dbReference type="EMBL" id="EHQ89001.1"/>
    </source>
</evidence>
<dbReference type="Proteomes" id="UP000005104">
    <property type="component" value="Chromosome"/>
</dbReference>
<dbReference type="AlphaFoldDB" id="H5XUI3"/>
<dbReference type="Pfam" id="PF03683">
    <property type="entry name" value="UPF0175"/>
    <property type="match status" value="1"/>
</dbReference>
<protein>
    <submittedName>
        <fullName evidence="1">Uncharacterized protein family (UPF0175)</fullName>
    </submittedName>
</protein>
<reference evidence="1 2" key="1">
    <citation type="submission" date="2011-11" db="EMBL/GenBank/DDBJ databases">
        <title>The Noncontiguous Finished genome of Desulfosporosinus youngiae DSM 17734.</title>
        <authorList>
            <consortium name="US DOE Joint Genome Institute (JGI-PGF)"/>
            <person name="Lucas S."/>
            <person name="Han J."/>
            <person name="Lapidus A."/>
            <person name="Cheng J.-F."/>
            <person name="Goodwin L."/>
            <person name="Pitluck S."/>
            <person name="Peters L."/>
            <person name="Ovchinnikova G."/>
            <person name="Lu M."/>
            <person name="Land M.L."/>
            <person name="Hauser L."/>
            <person name="Pester M."/>
            <person name="Spring S."/>
            <person name="Ollivier B."/>
            <person name="Rattei T."/>
            <person name="Klenk H.-P."/>
            <person name="Wagner M."/>
            <person name="Loy A."/>
            <person name="Woyke T.J."/>
        </authorList>
    </citation>
    <scope>NUCLEOTIDE SEQUENCE [LARGE SCALE GENOMIC DNA]</scope>
    <source>
        <strain evidence="1 2">DSM 17734</strain>
    </source>
</reference>
<dbReference type="OrthoDB" id="1716868at2"/>
<keyword evidence="2" id="KW-1185">Reference proteome</keyword>
<dbReference type="STRING" id="768710.DesyoDRAFT_1885"/>
<sequence length="86" mass="9949">MKNININISVPNEILLTLRESDNELALNMKRWAALKLFEDKRLSIGQSAELAEMTEEDFVRYLSSNKVSVFPYRNVNELVEDMDNA</sequence>